<dbReference type="InterPro" id="IPR000058">
    <property type="entry name" value="Znf_AN1"/>
</dbReference>
<evidence type="ECO:0000313" key="8">
    <source>
        <dbReference type="EMBL" id="PRP80642.1"/>
    </source>
</evidence>
<protein>
    <submittedName>
        <fullName evidence="8">Polyubiquitin 9</fullName>
    </submittedName>
</protein>
<evidence type="ECO:0000256" key="2">
    <source>
        <dbReference type="ARBA" id="ARBA00022771"/>
    </source>
</evidence>
<gene>
    <name evidence="8" type="ORF">PROFUN_10697</name>
</gene>
<dbReference type="Gene3D" id="3.10.20.90">
    <property type="entry name" value="Phosphatidylinositol 3-kinase Catalytic Subunit, Chain A, domain 1"/>
    <property type="match status" value="2"/>
</dbReference>
<dbReference type="PANTHER" id="PTHR10634:SF149">
    <property type="entry name" value="AN1-TYPE DOMAIN-CONTAINING PROTEIN-RELATED"/>
    <property type="match status" value="1"/>
</dbReference>
<dbReference type="PROSITE" id="PS50053">
    <property type="entry name" value="UBIQUITIN_2"/>
    <property type="match status" value="2"/>
</dbReference>
<evidence type="ECO:0000259" key="7">
    <source>
        <dbReference type="PROSITE" id="PS51039"/>
    </source>
</evidence>
<dbReference type="InterPro" id="IPR035896">
    <property type="entry name" value="AN1-like_Znf"/>
</dbReference>
<feature type="compositionally biased region" description="Basic residues" evidence="5">
    <location>
        <begin position="185"/>
        <end position="196"/>
    </location>
</feature>
<feature type="domain" description="Ubiquitin-like" evidence="6">
    <location>
        <begin position="1"/>
        <end position="74"/>
    </location>
</feature>
<evidence type="ECO:0000256" key="3">
    <source>
        <dbReference type="ARBA" id="ARBA00022833"/>
    </source>
</evidence>
<dbReference type="STRING" id="1890364.A0A2P6N9L8"/>
<dbReference type="InterPro" id="IPR029071">
    <property type="entry name" value="Ubiquitin-like_domsf"/>
</dbReference>
<reference evidence="8 9" key="1">
    <citation type="journal article" date="2018" name="Genome Biol. Evol.">
        <title>Multiple Roots of Fruiting Body Formation in Amoebozoa.</title>
        <authorList>
            <person name="Hillmann F."/>
            <person name="Forbes G."/>
            <person name="Novohradska S."/>
            <person name="Ferling I."/>
            <person name="Riege K."/>
            <person name="Groth M."/>
            <person name="Westermann M."/>
            <person name="Marz M."/>
            <person name="Spaller T."/>
            <person name="Winckler T."/>
            <person name="Schaap P."/>
            <person name="Glockner G."/>
        </authorList>
    </citation>
    <scope>NUCLEOTIDE SEQUENCE [LARGE SCALE GENOMIC DNA]</scope>
    <source>
        <strain evidence="8 9">Jena</strain>
    </source>
</reference>
<evidence type="ECO:0000259" key="6">
    <source>
        <dbReference type="PROSITE" id="PS50053"/>
    </source>
</evidence>
<dbReference type="SUPFAM" id="SSF54236">
    <property type="entry name" value="Ubiquitin-like"/>
    <property type="match status" value="2"/>
</dbReference>
<keyword evidence="9" id="KW-1185">Reference proteome</keyword>
<feature type="domain" description="AN1-type" evidence="7">
    <location>
        <begin position="258"/>
        <end position="304"/>
    </location>
</feature>
<sequence length="325" mass="37176">MFIKTATRKVFLDVDINTTIQRLKQEIELLEGIPTSEQRLIFAGRQLLDGDKTLSEYGLTTPDQTLLMLRQTNSNRNITLYVRTIQRELDFKLSVSLSDEVNKIRSQINERVNLPSSYSLVYNGIVLENHQTVLDYGIVDRASVYIVTQIVMEVENLNGERIKMKINDHRVTGEVVERLVEQRRSYKNQQRKRKHIASTEDNTTPDDSKRPRNNAEDELETSEILPSSSPSSNDVAICPNGDCTLPSDAFLEIKESDLQTAPRCNKCSKKIGLTGIQCRCNHHFCSVHRYPEEHECPFDYRTKAREELAKQNPRVAGTKIIPIAK</sequence>
<organism evidence="8 9">
    <name type="scientific">Planoprotostelium fungivorum</name>
    <dbReference type="NCBI Taxonomy" id="1890364"/>
    <lineage>
        <taxon>Eukaryota</taxon>
        <taxon>Amoebozoa</taxon>
        <taxon>Evosea</taxon>
        <taxon>Variosea</taxon>
        <taxon>Cavosteliida</taxon>
        <taxon>Cavosteliaceae</taxon>
        <taxon>Planoprotostelium</taxon>
    </lineage>
</organism>
<dbReference type="AlphaFoldDB" id="A0A2P6N9L8"/>
<comment type="caution">
    <text evidence="8">The sequence shown here is derived from an EMBL/GenBank/DDBJ whole genome shotgun (WGS) entry which is preliminary data.</text>
</comment>
<dbReference type="InterPro" id="IPR050652">
    <property type="entry name" value="AN1_A20_ZnFinger"/>
</dbReference>
<dbReference type="InParanoid" id="A0A2P6N9L8"/>
<keyword evidence="1" id="KW-0479">Metal-binding</keyword>
<dbReference type="Pfam" id="PF00240">
    <property type="entry name" value="ubiquitin"/>
    <property type="match status" value="2"/>
</dbReference>
<dbReference type="Proteomes" id="UP000241769">
    <property type="component" value="Unassembled WGS sequence"/>
</dbReference>
<dbReference type="SMART" id="SM00213">
    <property type="entry name" value="UBQ"/>
    <property type="match status" value="2"/>
</dbReference>
<keyword evidence="3" id="KW-0862">Zinc</keyword>
<name>A0A2P6N9L8_9EUKA</name>
<dbReference type="PROSITE" id="PS51039">
    <property type="entry name" value="ZF_AN1"/>
    <property type="match status" value="1"/>
</dbReference>
<feature type="compositionally biased region" description="Basic and acidic residues" evidence="5">
    <location>
        <begin position="206"/>
        <end position="215"/>
    </location>
</feature>
<dbReference type="GO" id="GO:0008270">
    <property type="term" value="F:zinc ion binding"/>
    <property type="evidence" value="ECO:0007669"/>
    <property type="project" value="UniProtKB-KW"/>
</dbReference>
<accession>A0A2P6N9L8</accession>
<dbReference type="PANTHER" id="PTHR10634">
    <property type="entry name" value="AN1-TYPE ZINC FINGER PROTEIN"/>
    <property type="match status" value="1"/>
</dbReference>
<dbReference type="EMBL" id="MDYQ01000142">
    <property type="protein sequence ID" value="PRP80642.1"/>
    <property type="molecule type" value="Genomic_DNA"/>
</dbReference>
<dbReference type="InterPro" id="IPR000626">
    <property type="entry name" value="Ubiquitin-like_dom"/>
</dbReference>
<feature type="domain" description="Ubiquitin-like" evidence="6">
    <location>
        <begin position="78"/>
        <end position="149"/>
    </location>
</feature>
<dbReference type="OrthoDB" id="428577at2759"/>
<evidence type="ECO:0000313" key="9">
    <source>
        <dbReference type="Proteomes" id="UP000241769"/>
    </source>
</evidence>
<evidence type="ECO:0000256" key="5">
    <source>
        <dbReference type="SAM" id="MobiDB-lite"/>
    </source>
</evidence>
<dbReference type="SMART" id="SM00154">
    <property type="entry name" value="ZnF_AN1"/>
    <property type="match status" value="1"/>
</dbReference>
<keyword evidence="2 4" id="KW-0863">Zinc-finger</keyword>
<dbReference type="InterPro" id="IPR019956">
    <property type="entry name" value="Ubiquitin_dom"/>
</dbReference>
<dbReference type="PRINTS" id="PR00348">
    <property type="entry name" value="UBIQUITIN"/>
</dbReference>
<dbReference type="Pfam" id="PF01428">
    <property type="entry name" value="zf-AN1"/>
    <property type="match status" value="1"/>
</dbReference>
<evidence type="ECO:0000256" key="1">
    <source>
        <dbReference type="ARBA" id="ARBA00022723"/>
    </source>
</evidence>
<feature type="region of interest" description="Disordered" evidence="5">
    <location>
        <begin position="184"/>
        <end position="233"/>
    </location>
</feature>
<dbReference type="Gene3D" id="4.10.1110.10">
    <property type="entry name" value="AN1-like Zinc finger"/>
    <property type="match status" value="1"/>
</dbReference>
<dbReference type="CDD" id="cd17039">
    <property type="entry name" value="Ubl_ubiquitin_like"/>
    <property type="match status" value="2"/>
</dbReference>
<proteinExistence type="predicted"/>
<evidence type="ECO:0000256" key="4">
    <source>
        <dbReference type="PROSITE-ProRule" id="PRU00449"/>
    </source>
</evidence>
<dbReference type="SUPFAM" id="SSF118310">
    <property type="entry name" value="AN1-like Zinc finger"/>
    <property type="match status" value="1"/>
</dbReference>